<feature type="transmembrane region" description="Helical" evidence="1">
    <location>
        <begin position="141"/>
        <end position="158"/>
    </location>
</feature>
<feature type="transmembrane region" description="Helical" evidence="1">
    <location>
        <begin position="37"/>
        <end position="55"/>
    </location>
</feature>
<reference evidence="3" key="1">
    <citation type="journal article" date="2020" name="Appl. Environ. Microbiol.">
        <title>Diazotrophic Anaeromyxobacter Isolates from Soils.</title>
        <authorList>
            <person name="Masuda Y."/>
            <person name="Yamanaka H."/>
            <person name="Xu Z.X."/>
            <person name="Shiratori Y."/>
            <person name="Aono T."/>
            <person name="Amachi S."/>
            <person name="Senoo K."/>
            <person name="Itoh H."/>
        </authorList>
    </citation>
    <scope>NUCLEOTIDE SEQUENCE [LARGE SCALE GENOMIC DNA]</scope>
    <source>
        <strain evidence="3">R267</strain>
    </source>
</reference>
<feature type="transmembrane region" description="Helical" evidence="1">
    <location>
        <begin position="200"/>
        <end position="217"/>
    </location>
</feature>
<dbReference type="AlphaFoldDB" id="A0A7I9VP50"/>
<keyword evidence="1" id="KW-0472">Membrane</keyword>
<proteinExistence type="predicted"/>
<organism evidence="2 3">
    <name type="scientific">Anaeromyxobacter diazotrophicus</name>
    <dbReference type="NCBI Taxonomy" id="2590199"/>
    <lineage>
        <taxon>Bacteria</taxon>
        <taxon>Pseudomonadati</taxon>
        <taxon>Myxococcota</taxon>
        <taxon>Myxococcia</taxon>
        <taxon>Myxococcales</taxon>
        <taxon>Cystobacterineae</taxon>
        <taxon>Anaeromyxobacteraceae</taxon>
        <taxon>Anaeromyxobacter</taxon>
    </lineage>
</organism>
<evidence type="ECO:0000313" key="3">
    <source>
        <dbReference type="Proteomes" id="UP000503640"/>
    </source>
</evidence>
<feature type="transmembrane region" description="Helical" evidence="1">
    <location>
        <begin position="6"/>
        <end position="25"/>
    </location>
</feature>
<protein>
    <recommendedName>
        <fullName evidence="4">PrsW family intramembrane metalloprotease</fullName>
    </recommendedName>
</protein>
<keyword evidence="1" id="KW-0812">Transmembrane</keyword>
<feature type="transmembrane region" description="Helical" evidence="1">
    <location>
        <begin position="170"/>
        <end position="188"/>
    </location>
</feature>
<dbReference type="EMBL" id="BJTG01000007">
    <property type="protein sequence ID" value="GEJ58184.1"/>
    <property type="molecule type" value="Genomic_DNA"/>
</dbReference>
<sequence length="240" mass="24094">MSTEGLAWLAACVALAATWVVAVAWQPGRTGATALRGIAGGAIALAAAWLAYRAAAAAGLDLRWEWLSAGAWPALGAAAAIGIIEEGAKLLGIALAVSPPRRGHRRRNVLGTSAAAVAVFAVAEAALALRGASWPLALSRAALGPVAHGLLAAPFAVALAEATAAPRGRLALRVAAAAAIAAALHGLGDFCVARAGWGRFGFAAALLLPALWLFARARARPARGAQMGGRLRAPYPVSST</sequence>
<gene>
    <name evidence="2" type="ORF">AMYX_29250</name>
</gene>
<feature type="transmembrane region" description="Helical" evidence="1">
    <location>
        <begin position="75"/>
        <end position="97"/>
    </location>
</feature>
<feature type="transmembrane region" description="Helical" evidence="1">
    <location>
        <begin position="109"/>
        <end position="129"/>
    </location>
</feature>
<evidence type="ECO:0000256" key="1">
    <source>
        <dbReference type="SAM" id="Phobius"/>
    </source>
</evidence>
<dbReference type="RefSeq" id="WP_176066506.1">
    <property type="nucleotide sequence ID" value="NZ_BJTG01000007.1"/>
</dbReference>
<name>A0A7I9VP50_9BACT</name>
<dbReference type="Proteomes" id="UP000503640">
    <property type="component" value="Unassembled WGS sequence"/>
</dbReference>
<accession>A0A7I9VP50</accession>
<keyword evidence="3" id="KW-1185">Reference proteome</keyword>
<evidence type="ECO:0008006" key="4">
    <source>
        <dbReference type="Google" id="ProtNLM"/>
    </source>
</evidence>
<evidence type="ECO:0000313" key="2">
    <source>
        <dbReference type="EMBL" id="GEJ58184.1"/>
    </source>
</evidence>
<keyword evidence="1" id="KW-1133">Transmembrane helix</keyword>
<comment type="caution">
    <text evidence="2">The sequence shown here is derived from an EMBL/GenBank/DDBJ whole genome shotgun (WGS) entry which is preliminary data.</text>
</comment>